<comment type="function">
    <text evidence="7">May play the central regulatory role in sporulation. It may be an element of the effector pathway responsible for the activation of sporulation genes in response to nutritional stress. Spo0A may act in concert with spo0H (a sigma factor) to control the expression of some genes that are critical to the sporulation process.</text>
</comment>
<dbReference type="PANTHER" id="PTHR48111:SF1">
    <property type="entry name" value="TWO-COMPONENT RESPONSE REGULATOR ORR33"/>
    <property type="match status" value="1"/>
</dbReference>
<keyword evidence="5 9" id="KW-0238">DNA-binding</keyword>
<dbReference type="InterPro" id="IPR001867">
    <property type="entry name" value="OmpR/PhoB-type_DNA-bd"/>
</dbReference>
<dbReference type="Gene3D" id="1.10.10.10">
    <property type="entry name" value="Winged helix-like DNA-binding domain superfamily/Winged helix DNA-binding domain"/>
    <property type="match status" value="1"/>
</dbReference>
<dbReference type="EMBL" id="DVNK01000005">
    <property type="protein sequence ID" value="HIU45715.1"/>
    <property type="molecule type" value="Genomic_DNA"/>
</dbReference>
<protein>
    <recommendedName>
        <fullName evidence="1">Stage 0 sporulation protein A homolog</fullName>
    </recommendedName>
</protein>
<dbReference type="InterPro" id="IPR036388">
    <property type="entry name" value="WH-like_DNA-bd_sf"/>
</dbReference>
<name>A0A9D1LPL0_9FIRM</name>
<evidence type="ECO:0000313" key="13">
    <source>
        <dbReference type="EMBL" id="HIU45715.1"/>
    </source>
</evidence>
<feature type="DNA-binding region" description="OmpR/PhoB-type" evidence="9">
    <location>
        <begin position="134"/>
        <end position="232"/>
    </location>
</feature>
<evidence type="ECO:0000256" key="3">
    <source>
        <dbReference type="ARBA" id="ARBA00023012"/>
    </source>
</evidence>
<dbReference type="GO" id="GO:0032993">
    <property type="term" value="C:protein-DNA complex"/>
    <property type="evidence" value="ECO:0007669"/>
    <property type="project" value="TreeGrafter"/>
</dbReference>
<proteinExistence type="predicted"/>
<keyword evidence="4" id="KW-0805">Transcription regulation</keyword>
<feature type="domain" description="OmpR/PhoB-type" evidence="12">
    <location>
        <begin position="134"/>
        <end position="232"/>
    </location>
</feature>
<dbReference type="GO" id="GO:0000156">
    <property type="term" value="F:phosphorelay response regulator activity"/>
    <property type="evidence" value="ECO:0007669"/>
    <property type="project" value="TreeGrafter"/>
</dbReference>
<evidence type="ECO:0000256" key="1">
    <source>
        <dbReference type="ARBA" id="ARBA00018672"/>
    </source>
</evidence>
<dbReference type="GO" id="GO:0005829">
    <property type="term" value="C:cytosol"/>
    <property type="evidence" value="ECO:0007669"/>
    <property type="project" value="TreeGrafter"/>
</dbReference>
<evidence type="ECO:0000256" key="10">
    <source>
        <dbReference type="SAM" id="Coils"/>
    </source>
</evidence>
<evidence type="ECO:0000256" key="8">
    <source>
        <dbReference type="PROSITE-ProRule" id="PRU00169"/>
    </source>
</evidence>
<evidence type="ECO:0000259" key="11">
    <source>
        <dbReference type="PROSITE" id="PS50110"/>
    </source>
</evidence>
<dbReference type="Proteomes" id="UP000824123">
    <property type="component" value="Unassembled WGS sequence"/>
</dbReference>
<evidence type="ECO:0000256" key="5">
    <source>
        <dbReference type="ARBA" id="ARBA00023125"/>
    </source>
</evidence>
<dbReference type="SUPFAM" id="SSF46894">
    <property type="entry name" value="C-terminal effector domain of the bipartite response regulators"/>
    <property type="match status" value="1"/>
</dbReference>
<dbReference type="PROSITE" id="PS50110">
    <property type="entry name" value="RESPONSE_REGULATORY"/>
    <property type="match status" value="1"/>
</dbReference>
<keyword evidence="3" id="KW-0902">Two-component regulatory system</keyword>
<feature type="domain" description="Response regulatory" evidence="11">
    <location>
        <begin position="9"/>
        <end position="122"/>
    </location>
</feature>
<evidence type="ECO:0000259" key="12">
    <source>
        <dbReference type="PROSITE" id="PS51755"/>
    </source>
</evidence>
<gene>
    <name evidence="13" type="ORF">IAC59_00475</name>
</gene>
<feature type="modified residue" description="4-aspartylphosphate" evidence="8">
    <location>
        <position position="58"/>
    </location>
</feature>
<accession>A0A9D1LPL0</accession>
<dbReference type="PROSITE" id="PS51755">
    <property type="entry name" value="OMPR_PHOB"/>
    <property type="match status" value="1"/>
</dbReference>
<dbReference type="Gene3D" id="3.40.50.2300">
    <property type="match status" value="1"/>
</dbReference>
<dbReference type="AlphaFoldDB" id="A0A9D1LPL0"/>
<dbReference type="Pfam" id="PF00072">
    <property type="entry name" value="Response_reg"/>
    <property type="match status" value="1"/>
</dbReference>
<reference evidence="13" key="1">
    <citation type="submission" date="2020-10" db="EMBL/GenBank/DDBJ databases">
        <authorList>
            <person name="Gilroy R."/>
        </authorList>
    </citation>
    <scope>NUCLEOTIDE SEQUENCE</scope>
    <source>
        <strain evidence="13">ChiSxjej2B14-8506</strain>
    </source>
</reference>
<sequence length="234" mass="26854">MENTRAGYRVLIADDDANVHQSLNVYFRKEGYEVISAYDGEEAIEKAKSTHPDMIVLDIMMPKLDGLAVCREIRRDMTTPIIMLTAKGEEIDKLLGLELGADDYITKPFSPREVVARIKAVLRRIHEQRDEKKNTELRIDNLEINMASFTVKLDGQVIACTPKEIEIIWCLASNPGLVFSREHLLQSIWGYDFLGDTRAVDSHIKRIRAKLCRDTNHWDIKTVWGVGYRFEMVS</sequence>
<keyword evidence="10" id="KW-0175">Coiled coil</keyword>
<evidence type="ECO:0000256" key="9">
    <source>
        <dbReference type="PROSITE-ProRule" id="PRU01091"/>
    </source>
</evidence>
<dbReference type="InterPro" id="IPR011006">
    <property type="entry name" value="CheY-like_superfamily"/>
</dbReference>
<dbReference type="FunFam" id="1.10.10.10:FF:000018">
    <property type="entry name" value="DNA-binding response regulator ResD"/>
    <property type="match status" value="1"/>
</dbReference>
<evidence type="ECO:0000256" key="4">
    <source>
        <dbReference type="ARBA" id="ARBA00023015"/>
    </source>
</evidence>
<dbReference type="SMART" id="SM00862">
    <property type="entry name" value="Trans_reg_C"/>
    <property type="match status" value="1"/>
</dbReference>
<dbReference type="CDD" id="cd00383">
    <property type="entry name" value="trans_reg_C"/>
    <property type="match status" value="1"/>
</dbReference>
<dbReference type="GO" id="GO:0006355">
    <property type="term" value="P:regulation of DNA-templated transcription"/>
    <property type="evidence" value="ECO:0007669"/>
    <property type="project" value="InterPro"/>
</dbReference>
<evidence type="ECO:0000256" key="2">
    <source>
        <dbReference type="ARBA" id="ARBA00022553"/>
    </source>
</evidence>
<dbReference type="Pfam" id="PF00486">
    <property type="entry name" value="Trans_reg_C"/>
    <property type="match status" value="1"/>
</dbReference>
<organism evidence="13 14">
    <name type="scientific">Candidatus Fimadaptatus faecigallinarum</name>
    <dbReference type="NCBI Taxonomy" id="2840814"/>
    <lineage>
        <taxon>Bacteria</taxon>
        <taxon>Bacillati</taxon>
        <taxon>Bacillota</taxon>
        <taxon>Clostridia</taxon>
        <taxon>Eubacteriales</taxon>
        <taxon>Candidatus Fimadaptatus</taxon>
    </lineage>
</organism>
<dbReference type="SUPFAM" id="SSF52172">
    <property type="entry name" value="CheY-like"/>
    <property type="match status" value="1"/>
</dbReference>
<dbReference type="InterPro" id="IPR016032">
    <property type="entry name" value="Sig_transdc_resp-reg_C-effctor"/>
</dbReference>
<feature type="coiled-coil region" evidence="10">
    <location>
        <begin position="118"/>
        <end position="152"/>
    </location>
</feature>
<dbReference type="Gene3D" id="6.10.250.690">
    <property type="match status" value="1"/>
</dbReference>
<dbReference type="GO" id="GO:0000976">
    <property type="term" value="F:transcription cis-regulatory region binding"/>
    <property type="evidence" value="ECO:0007669"/>
    <property type="project" value="TreeGrafter"/>
</dbReference>
<dbReference type="PANTHER" id="PTHR48111">
    <property type="entry name" value="REGULATOR OF RPOS"/>
    <property type="match status" value="1"/>
</dbReference>
<keyword evidence="2 8" id="KW-0597">Phosphoprotein</keyword>
<keyword evidence="6" id="KW-0804">Transcription</keyword>
<evidence type="ECO:0000313" key="14">
    <source>
        <dbReference type="Proteomes" id="UP000824123"/>
    </source>
</evidence>
<dbReference type="SMART" id="SM00448">
    <property type="entry name" value="REC"/>
    <property type="match status" value="1"/>
</dbReference>
<evidence type="ECO:0000256" key="7">
    <source>
        <dbReference type="ARBA" id="ARBA00024867"/>
    </source>
</evidence>
<dbReference type="InterPro" id="IPR039420">
    <property type="entry name" value="WalR-like"/>
</dbReference>
<comment type="caution">
    <text evidence="13">The sequence shown here is derived from an EMBL/GenBank/DDBJ whole genome shotgun (WGS) entry which is preliminary data.</text>
</comment>
<dbReference type="FunFam" id="3.40.50.2300:FF:000001">
    <property type="entry name" value="DNA-binding response regulator PhoB"/>
    <property type="match status" value="1"/>
</dbReference>
<reference evidence="13" key="2">
    <citation type="journal article" date="2021" name="PeerJ">
        <title>Extensive microbial diversity within the chicken gut microbiome revealed by metagenomics and culture.</title>
        <authorList>
            <person name="Gilroy R."/>
            <person name="Ravi A."/>
            <person name="Getino M."/>
            <person name="Pursley I."/>
            <person name="Horton D.L."/>
            <person name="Alikhan N.F."/>
            <person name="Baker D."/>
            <person name="Gharbi K."/>
            <person name="Hall N."/>
            <person name="Watson M."/>
            <person name="Adriaenssens E.M."/>
            <person name="Foster-Nyarko E."/>
            <person name="Jarju S."/>
            <person name="Secka A."/>
            <person name="Antonio M."/>
            <person name="Oren A."/>
            <person name="Chaudhuri R.R."/>
            <person name="La Ragione R."/>
            <person name="Hildebrand F."/>
            <person name="Pallen M.J."/>
        </authorList>
    </citation>
    <scope>NUCLEOTIDE SEQUENCE</scope>
    <source>
        <strain evidence="13">ChiSxjej2B14-8506</strain>
    </source>
</reference>
<evidence type="ECO:0000256" key="6">
    <source>
        <dbReference type="ARBA" id="ARBA00023163"/>
    </source>
</evidence>
<dbReference type="InterPro" id="IPR001789">
    <property type="entry name" value="Sig_transdc_resp-reg_receiver"/>
</dbReference>